<evidence type="ECO:0000313" key="2">
    <source>
        <dbReference type="EMBL" id="QXN94595.1"/>
    </source>
</evidence>
<organism evidence="2 3">
    <name type="scientific">Nocardia iowensis</name>
    <dbReference type="NCBI Taxonomy" id="204891"/>
    <lineage>
        <taxon>Bacteria</taxon>
        <taxon>Bacillati</taxon>
        <taxon>Actinomycetota</taxon>
        <taxon>Actinomycetes</taxon>
        <taxon>Mycobacteriales</taxon>
        <taxon>Nocardiaceae</taxon>
        <taxon>Nocardia</taxon>
    </lineage>
</organism>
<accession>A0ABX8S1U7</accession>
<feature type="compositionally biased region" description="Basic and acidic residues" evidence="1">
    <location>
        <begin position="280"/>
        <end position="291"/>
    </location>
</feature>
<sequence length="291" mass="32219">MHTPTRLQTLLLNGIQNLAHDNWIRVSKSVAAGHDTPPLEVAEQITMNKRTLAQLEELASLVGCPHSWLHYARTAGDRGQPSNPQRSFYSPEEVPRPTLITALAQQIHDLQDSAGVLAAHTLRHHDLDRDERTRFQAVMGVVWQRLGAVSHELGVTDRERDQMWSRHGSRHWANIVAHELNGHGDEQLSARFHAIANADFSEAATPLVVMLQSGITVHDIATQMPHSAERMVELVDVALDATPRDGLSVNDAVAATTLRQHPATEHVRDESAWGEAELDAAPRVRDYGAEP</sequence>
<keyword evidence="3" id="KW-1185">Reference proteome</keyword>
<dbReference type="RefSeq" id="WP_218477208.1">
    <property type="nucleotide sequence ID" value="NZ_BAABJN010000015.1"/>
</dbReference>
<gene>
    <name evidence="2" type="ORF">KV110_17010</name>
</gene>
<dbReference type="EMBL" id="CP078145">
    <property type="protein sequence ID" value="QXN94595.1"/>
    <property type="molecule type" value="Genomic_DNA"/>
</dbReference>
<protein>
    <submittedName>
        <fullName evidence="2">Uncharacterized protein</fullName>
    </submittedName>
</protein>
<feature type="compositionally biased region" description="Basic and acidic residues" evidence="1">
    <location>
        <begin position="262"/>
        <end position="271"/>
    </location>
</feature>
<name>A0ABX8S1U7_NOCIO</name>
<dbReference type="Proteomes" id="UP000694257">
    <property type="component" value="Chromosome"/>
</dbReference>
<proteinExistence type="predicted"/>
<evidence type="ECO:0000313" key="3">
    <source>
        <dbReference type="Proteomes" id="UP000694257"/>
    </source>
</evidence>
<feature type="region of interest" description="Disordered" evidence="1">
    <location>
        <begin position="261"/>
        <end position="291"/>
    </location>
</feature>
<reference evidence="2 3" key="1">
    <citation type="submission" date="2021-07" db="EMBL/GenBank/DDBJ databases">
        <title>Whole Genome Sequence of Nocardia Iowensis.</title>
        <authorList>
            <person name="Lamm A."/>
            <person name="Collins-Fairclough A.M."/>
            <person name="Bunk B."/>
            <person name="Sproer C."/>
        </authorList>
    </citation>
    <scope>NUCLEOTIDE SEQUENCE [LARGE SCALE GENOMIC DNA]</scope>
    <source>
        <strain evidence="2 3">NRRL 5646</strain>
    </source>
</reference>
<evidence type="ECO:0000256" key="1">
    <source>
        <dbReference type="SAM" id="MobiDB-lite"/>
    </source>
</evidence>